<feature type="domain" description="DUF4240" evidence="1">
    <location>
        <begin position="1"/>
        <end position="124"/>
    </location>
</feature>
<dbReference type="EMBL" id="JBHRSX010000021">
    <property type="protein sequence ID" value="MFC3202256.1"/>
    <property type="molecule type" value="Genomic_DNA"/>
</dbReference>
<name>A0ABV7JZT6_9ALTE</name>
<accession>A0ABV7JZT6</accession>
<comment type="caution">
    <text evidence="2">The sequence shown here is derived from an EMBL/GenBank/DDBJ whole genome shotgun (WGS) entry which is preliminary data.</text>
</comment>
<organism evidence="2 3">
    <name type="scientific">Alteromonas oceani</name>
    <dbReference type="NCBI Taxonomy" id="2071609"/>
    <lineage>
        <taxon>Bacteria</taxon>
        <taxon>Pseudomonadati</taxon>
        <taxon>Pseudomonadota</taxon>
        <taxon>Gammaproteobacteria</taxon>
        <taxon>Alteromonadales</taxon>
        <taxon>Alteromonadaceae</taxon>
        <taxon>Alteromonas/Salinimonas group</taxon>
        <taxon>Alteromonas</taxon>
    </lineage>
</organism>
<gene>
    <name evidence="2" type="ORF">ACFOEW_10550</name>
</gene>
<protein>
    <submittedName>
        <fullName evidence="2">DUF4240 domain-containing protein</fullName>
    </submittedName>
</protein>
<evidence type="ECO:0000313" key="2">
    <source>
        <dbReference type="EMBL" id="MFC3202256.1"/>
    </source>
</evidence>
<keyword evidence="3" id="KW-1185">Reference proteome</keyword>
<reference evidence="3" key="1">
    <citation type="journal article" date="2019" name="Int. J. Syst. Evol. Microbiol.">
        <title>The Global Catalogue of Microorganisms (GCM) 10K type strain sequencing project: providing services to taxonomists for standard genome sequencing and annotation.</title>
        <authorList>
            <consortium name="The Broad Institute Genomics Platform"/>
            <consortium name="The Broad Institute Genome Sequencing Center for Infectious Disease"/>
            <person name="Wu L."/>
            <person name="Ma J."/>
        </authorList>
    </citation>
    <scope>NUCLEOTIDE SEQUENCE [LARGE SCALE GENOMIC DNA]</scope>
    <source>
        <strain evidence="3">KCTC 52449</strain>
    </source>
</reference>
<proteinExistence type="predicted"/>
<evidence type="ECO:0000259" key="1">
    <source>
        <dbReference type="Pfam" id="PF14024"/>
    </source>
</evidence>
<dbReference type="RefSeq" id="WP_123323270.1">
    <property type="nucleotide sequence ID" value="NZ_JBHRSX010000021.1"/>
</dbReference>
<dbReference type="Pfam" id="PF14024">
    <property type="entry name" value="DUF4240"/>
    <property type="match status" value="1"/>
</dbReference>
<dbReference type="InterPro" id="IPR025334">
    <property type="entry name" value="DUF4240"/>
</dbReference>
<evidence type="ECO:0000313" key="3">
    <source>
        <dbReference type="Proteomes" id="UP001595477"/>
    </source>
</evidence>
<dbReference type="Proteomes" id="UP001595477">
    <property type="component" value="Unassembled WGS sequence"/>
</dbReference>
<sequence>MTEAVFWMIISLFDWSHEGDDEAVIEPAIVALSQKSDNEILQFEEILAEKLFALDTLAHAKQIGEEAYVNDNEYFSPDWFLYSRCVVVVNGKELYDEVLKNPSSFPKNLEFESLLSIGPAAYERKTGKEYNHTTKLSYETYSNKTGWQ</sequence>